<dbReference type="InterPro" id="IPR000182">
    <property type="entry name" value="GNAT_dom"/>
</dbReference>
<dbReference type="SUPFAM" id="SSF55729">
    <property type="entry name" value="Acyl-CoA N-acyltransferases (Nat)"/>
    <property type="match status" value="1"/>
</dbReference>
<comment type="caution">
    <text evidence="3">The sequence shown here is derived from an EMBL/GenBank/DDBJ whole genome shotgun (WGS) entry which is preliminary data.</text>
</comment>
<feature type="domain" description="N-acetyltransferase" evidence="2">
    <location>
        <begin position="2"/>
        <end position="159"/>
    </location>
</feature>
<organism evidence="3 4">
    <name type="scientific">Tissierella carlieri</name>
    <dbReference type="NCBI Taxonomy" id="689904"/>
    <lineage>
        <taxon>Bacteria</taxon>
        <taxon>Bacillati</taxon>
        <taxon>Bacillota</taxon>
        <taxon>Tissierellia</taxon>
        <taxon>Tissierellales</taxon>
        <taxon>Tissierellaceae</taxon>
        <taxon>Tissierella</taxon>
    </lineage>
</organism>
<proteinExistence type="predicted"/>
<dbReference type="PROSITE" id="PS51186">
    <property type="entry name" value="GNAT"/>
    <property type="match status" value="1"/>
</dbReference>
<evidence type="ECO:0000256" key="1">
    <source>
        <dbReference type="ARBA" id="ARBA00023251"/>
    </source>
</evidence>
<dbReference type="Gene3D" id="3.40.630.30">
    <property type="match status" value="1"/>
</dbReference>
<evidence type="ECO:0000313" key="4">
    <source>
        <dbReference type="Proteomes" id="UP001524478"/>
    </source>
</evidence>
<gene>
    <name evidence="3" type="ORF">NE686_14890</name>
</gene>
<accession>A0ABT1SD21</accession>
<name>A0ABT1SD21_9FIRM</name>
<dbReference type="PANTHER" id="PTHR31438">
    <property type="entry name" value="LYSINE N-ACYLTRANSFERASE C17G9.06C-RELATED"/>
    <property type="match status" value="1"/>
</dbReference>
<keyword evidence="1" id="KW-0046">Antibiotic resistance</keyword>
<dbReference type="Proteomes" id="UP001524478">
    <property type="component" value="Unassembled WGS sequence"/>
</dbReference>
<dbReference type="Pfam" id="PF13523">
    <property type="entry name" value="Acetyltransf_8"/>
    <property type="match status" value="1"/>
</dbReference>
<evidence type="ECO:0000313" key="3">
    <source>
        <dbReference type="EMBL" id="MCQ4924387.1"/>
    </source>
</evidence>
<protein>
    <submittedName>
        <fullName evidence="3">Acetyltransferase</fullName>
    </submittedName>
</protein>
<dbReference type="PANTHER" id="PTHR31438:SF1">
    <property type="entry name" value="LYSINE N-ACYLTRANSFERASE C17G9.06C-RELATED"/>
    <property type="match status" value="1"/>
</dbReference>
<dbReference type="EMBL" id="JANGAC010000012">
    <property type="protein sequence ID" value="MCQ4924387.1"/>
    <property type="molecule type" value="Genomic_DNA"/>
</dbReference>
<sequence length="159" mass="18779">MFVLRRLKNEDVVIVKKWLEKEYVAKWFGDESEWLYEIEHREDEFDFIKHFIVEEDGVPIGFCQYYDWKKAFKEDCEPAGTYGIDYMIGEEQLLGKGLGKKLVRLICDKVIEDQPDAIQLIADPTIEEERVNVTSIKVLETNGFRYDKETAVYKKLLIV</sequence>
<reference evidence="3 4" key="1">
    <citation type="submission" date="2022-06" db="EMBL/GenBank/DDBJ databases">
        <title>Isolation of gut microbiota from human fecal samples.</title>
        <authorList>
            <person name="Pamer E.G."/>
            <person name="Barat B."/>
            <person name="Waligurski E."/>
            <person name="Medina S."/>
            <person name="Paddock L."/>
            <person name="Mostad J."/>
        </authorList>
    </citation>
    <scope>NUCLEOTIDE SEQUENCE [LARGE SCALE GENOMIC DNA]</scope>
    <source>
        <strain evidence="3 4">DFI.7.95</strain>
    </source>
</reference>
<keyword evidence="4" id="KW-1185">Reference proteome</keyword>
<evidence type="ECO:0000259" key="2">
    <source>
        <dbReference type="PROSITE" id="PS51186"/>
    </source>
</evidence>
<dbReference type="InterPro" id="IPR016181">
    <property type="entry name" value="Acyl_CoA_acyltransferase"/>
</dbReference>